<protein>
    <recommendedName>
        <fullName evidence="3">PIN domain-containing protein</fullName>
    </recommendedName>
</protein>
<proteinExistence type="predicted"/>
<evidence type="ECO:0000313" key="2">
    <source>
        <dbReference type="Proteomes" id="UP000008809"/>
    </source>
</evidence>
<dbReference type="AlphaFoldDB" id="Q2IVS8"/>
<dbReference type="Proteomes" id="UP000008809">
    <property type="component" value="Chromosome"/>
</dbReference>
<dbReference type="KEGG" id="rpb:RPB_2980"/>
<dbReference type="eggNOG" id="ENOG5032H2U">
    <property type="taxonomic scope" value="Bacteria"/>
</dbReference>
<name>Q2IVS8_RHOP2</name>
<dbReference type="EMBL" id="CP000250">
    <property type="protein sequence ID" value="ABD07682.1"/>
    <property type="molecule type" value="Genomic_DNA"/>
</dbReference>
<gene>
    <name evidence="1" type="ordered locus">RPB_2980</name>
</gene>
<evidence type="ECO:0008006" key="3">
    <source>
        <dbReference type="Google" id="ProtNLM"/>
    </source>
</evidence>
<reference evidence="1 2" key="1">
    <citation type="submission" date="2006-01" db="EMBL/GenBank/DDBJ databases">
        <title>Complete sequence of Rhodopseudomonas palustris HaA2.</title>
        <authorList>
            <consortium name="US DOE Joint Genome Institute"/>
            <person name="Copeland A."/>
            <person name="Lucas S."/>
            <person name="Lapidus A."/>
            <person name="Barry K."/>
            <person name="Detter J.C."/>
            <person name="Glavina T."/>
            <person name="Hammon N."/>
            <person name="Israni S."/>
            <person name="Pitluck S."/>
            <person name="Chain P."/>
            <person name="Malfatti S."/>
            <person name="Shin M."/>
            <person name="Vergez L."/>
            <person name="Schmutz J."/>
            <person name="Larimer F."/>
            <person name="Land M."/>
            <person name="Hauser L."/>
            <person name="Pelletier D.A."/>
            <person name="Kyrpides N."/>
            <person name="Anderson I."/>
            <person name="Oda Y."/>
            <person name="Harwood C.S."/>
            <person name="Richardson P."/>
        </authorList>
    </citation>
    <scope>NUCLEOTIDE SEQUENCE [LARGE SCALE GENOMIC DNA]</scope>
    <source>
        <strain evidence="1 2">HaA2</strain>
    </source>
</reference>
<dbReference type="STRING" id="316058.RPB_2980"/>
<accession>Q2IVS8</accession>
<keyword evidence="2" id="KW-1185">Reference proteome</keyword>
<organism evidence="1 2">
    <name type="scientific">Rhodopseudomonas palustris (strain HaA2)</name>
    <dbReference type="NCBI Taxonomy" id="316058"/>
    <lineage>
        <taxon>Bacteria</taxon>
        <taxon>Pseudomonadati</taxon>
        <taxon>Pseudomonadota</taxon>
        <taxon>Alphaproteobacteria</taxon>
        <taxon>Hyphomicrobiales</taxon>
        <taxon>Nitrobacteraceae</taxon>
        <taxon>Rhodopseudomonas</taxon>
    </lineage>
</organism>
<evidence type="ECO:0000313" key="1">
    <source>
        <dbReference type="EMBL" id="ABD07682.1"/>
    </source>
</evidence>
<dbReference type="RefSeq" id="WP_011441866.1">
    <property type="nucleotide sequence ID" value="NC_007778.1"/>
</dbReference>
<sequence>MRAIVDENVAIVANDVSRQIKQAPQASIACRMACIDALKKVVKNGIVVLDDAGEVLAKYRHYLNGRGLPGVGDAFLRHIVENQYNPRKVRRQALRRNEDGSFADFPVDASLARFDPADRIFVALACAVSDRCSILNAVDSDYSIHIKDLSSFGVEVVELCPDCLRKG</sequence>
<dbReference type="OrthoDB" id="165658at2"/>
<dbReference type="HOGENOM" id="CLU_130316_0_0_5"/>